<gene>
    <name evidence="2" type="ORF">METZ01_LOCUS136214</name>
</gene>
<feature type="domain" description="Amidase" evidence="1">
    <location>
        <begin position="64"/>
        <end position="505"/>
    </location>
</feature>
<reference evidence="2" key="1">
    <citation type="submission" date="2018-05" db="EMBL/GenBank/DDBJ databases">
        <authorList>
            <person name="Lanie J.A."/>
            <person name="Ng W.-L."/>
            <person name="Kazmierczak K.M."/>
            <person name="Andrzejewski T.M."/>
            <person name="Davidsen T.M."/>
            <person name="Wayne K.J."/>
            <person name="Tettelin H."/>
            <person name="Glass J.I."/>
            <person name="Rusch D."/>
            <person name="Podicherti R."/>
            <person name="Tsui H.-C.T."/>
            <person name="Winkler M.E."/>
        </authorList>
    </citation>
    <scope>NUCLEOTIDE SEQUENCE</scope>
</reference>
<sequence length="531" mass="57203">VRKLIALRRHTLVSRCFVACLLSWYGCESAPAPTLVSSEFNVVETTINDIHDAMASGQITAQVLVETYLTRIATYDKQGPALNAIITINPNALKVAEELDAAYTQSGLTGPLHGIPIIVKDNYDTFDLPTTAGSLSLTTSVPPDDAFQIRKIREAGGIILAKSNMAEFAFSPYQTVGSALAGYTRNPYAPNRVTAGSSGGTAAAVAANFGTVGLGTDTGNSIRGPSSHQNLVGIRSTMGLTSRDGIVPLNLARDIGGPMARTVTDAVIVFDVLAGPDPNDPVTQVSHEYRAANYTDYLNVDGLDGTRIGVLRELSDETADDEIIARFNEALASMRRLGATIVDPINLPQDETTISDDRPRCNRFRFDLNAYLETLGPQAPVKSLADILESDRLHPTIRQRLESAEAITIPPNQQPGCRLQADRDERLRLRIQTVLTDGDLDALVYPTWDNPPRLIGDLNSPHGNNSFQLSPPTGFPAITVPMGSVGMQLPSGLQFLGTAWSEPKLIAIAYAFEQGTQHRIAPPIVPVVQRK</sequence>
<feature type="non-terminal residue" evidence="2">
    <location>
        <position position="1"/>
    </location>
</feature>
<dbReference type="AlphaFoldDB" id="A0A381Z2E3"/>
<dbReference type="EMBL" id="UINC01019671">
    <property type="protein sequence ID" value="SVA83360.1"/>
    <property type="molecule type" value="Genomic_DNA"/>
</dbReference>
<evidence type="ECO:0000313" key="2">
    <source>
        <dbReference type="EMBL" id="SVA83360.1"/>
    </source>
</evidence>
<protein>
    <recommendedName>
        <fullName evidence="1">Amidase domain-containing protein</fullName>
    </recommendedName>
</protein>
<dbReference type="Gene3D" id="3.90.1300.10">
    <property type="entry name" value="Amidase signature (AS) domain"/>
    <property type="match status" value="1"/>
</dbReference>
<accession>A0A381Z2E3</accession>
<evidence type="ECO:0000259" key="1">
    <source>
        <dbReference type="Pfam" id="PF01425"/>
    </source>
</evidence>
<dbReference type="Pfam" id="PF01425">
    <property type="entry name" value="Amidase"/>
    <property type="match status" value="1"/>
</dbReference>
<name>A0A381Z2E3_9ZZZZ</name>
<dbReference type="PANTHER" id="PTHR42678">
    <property type="entry name" value="AMIDASE"/>
    <property type="match status" value="1"/>
</dbReference>
<proteinExistence type="predicted"/>
<dbReference type="InterPro" id="IPR023631">
    <property type="entry name" value="Amidase_dom"/>
</dbReference>
<dbReference type="SUPFAM" id="SSF75304">
    <property type="entry name" value="Amidase signature (AS) enzymes"/>
    <property type="match status" value="1"/>
</dbReference>
<organism evidence="2">
    <name type="scientific">marine metagenome</name>
    <dbReference type="NCBI Taxonomy" id="408172"/>
    <lineage>
        <taxon>unclassified sequences</taxon>
        <taxon>metagenomes</taxon>
        <taxon>ecological metagenomes</taxon>
    </lineage>
</organism>
<dbReference type="PANTHER" id="PTHR42678:SF34">
    <property type="entry name" value="OS04G0183300 PROTEIN"/>
    <property type="match status" value="1"/>
</dbReference>
<dbReference type="InterPro" id="IPR036928">
    <property type="entry name" value="AS_sf"/>
</dbReference>